<dbReference type="Proteomes" id="UP000887569">
    <property type="component" value="Unplaced"/>
</dbReference>
<protein>
    <submittedName>
        <fullName evidence="3">Uncharacterized protein</fullName>
    </submittedName>
</protein>
<dbReference type="AlphaFoldDB" id="A0A915BYS4"/>
<sequence length="229" mass="26163">MQKSQNACVITAAALLVAAISSMLTLLLSRYFYNGISCDMSTSSAKRIGFSNKPLSDGSERIVIDEKKVVVIRLHSNDRCYIAPLHQNFSAPRTFELVNEELSDALIEQFAGIDAVKFCQHQHTFLVKEPNDVNKIQNRRRRQAATDPLETPIDSRSPNCMDILLDCGRRVVEVNNCYTWINGAMQMHRECLADNEFRVTLTKPKGRIDQIQEEQWEICKERRKQGLRC</sequence>
<name>A0A915BYS4_PARUN</name>
<proteinExistence type="predicted"/>
<keyword evidence="1" id="KW-1133">Transmembrane helix</keyword>
<keyword evidence="2" id="KW-1185">Reference proteome</keyword>
<evidence type="ECO:0000313" key="2">
    <source>
        <dbReference type="Proteomes" id="UP000887569"/>
    </source>
</evidence>
<keyword evidence="1" id="KW-0812">Transmembrane</keyword>
<dbReference type="WBParaSite" id="PgR071_g043_t01">
    <property type="protein sequence ID" value="PgR071_g043_t01"/>
    <property type="gene ID" value="PgR071_g043"/>
</dbReference>
<evidence type="ECO:0000313" key="3">
    <source>
        <dbReference type="WBParaSite" id="PgR071_g043_t01"/>
    </source>
</evidence>
<organism evidence="2 3">
    <name type="scientific">Parascaris univalens</name>
    <name type="common">Nematode worm</name>
    <dbReference type="NCBI Taxonomy" id="6257"/>
    <lineage>
        <taxon>Eukaryota</taxon>
        <taxon>Metazoa</taxon>
        <taxon>Ecdysozoa</taxon>
        <taxon>Nematoda</taxon>
        <taxon>Chromadorea</taxon>
        <taxon>Rhabditida</taxon>
        <taxon>Spirurina</taxon>
        <taxon>Ascaridomorpha</taxon>
        <taxon>Ascaridoidea</taxon>
        <taxon>Ascarididae</taxon>
        <taxon>Parascaris</taxon>
    </lineage>
</organism>
<feature type="transmembrane region" description="Helical" evidence="1">
    <location>
        <begin position="7"/>
        <end position="33"/>
    </location>
</feature>
<keyword evidence="1" id="KW-0472">Membrane</keyword>
<accession>A0A915BYS4</accession>
<evidence type="ECO:0000256" key="1">
    <source>
        <dbReference type="SAM" id="Phobius"/>
    </source>
</evidence>
<reference evidence="3" key="1">
    <citation type="submission" date="2022-11" db="UniProtKB">
        <authorList>
            <consortium name="WormBaseParasite"/>
        </authorList>
    </citation>
    <scope>IDENTIFICATION</scope>
</reference>